<feature type="non-terminal residue" evidence="2">
    <location>
        <position position="1"/>
    </location>
</feature>
<evidence type="ECO:0000313" key="2">
    <source>
        <dbReference type="EMBL" id="KAH9807362.1"/>
    </source>
</evidence>
<reference evidence="2 3" key="2">
    <citation type="journal article" date="2021" name="Curr. Genet.">
        <title>Genetic response to nitrogen starvation in the aggressive Eucalyptus foliar pathogen Teratosphaeria destructans.</title>
        <authorList>
            <person name="Havenga M."/>
            <person name="Wingfield B.D."/>
            <person name="Wingfield M.J."/>
            <person name="Dreyer L.L."/>
            <person name="Roets F."/>
            <person name="Aylward J."/>
        </authorList>
    </citation>
    <scope>NUCLEOTIDE SEQUENCE [LARGE SCALE GENOMIC DNA]</scope>
    <source>
        <strain evidence="2">CMW44962</strain>
    </source>
</reference>
<protein>
    <submittedName>
        <fullName evidence="2">Uncharacterized protein</fullName>
    </submittedName>
</protein>
<dbReference type="OrthoDB" id="4847341at2759"/>
<organism evidence="2 3">
    <name type="scientific">Teratosphaeria destructans</name>
    <dbReference type="NCBI Taxonomy" id="418781"/>
    <lineage>
        <taxon>Eukaryota</taxon>
        <taxon>Fungi</taxon>
        <taxon>Dikarya</taxon>
        <taxon>Ascomycota</taxon>
        <taxon>Pezizomycotina</taxon>
        <taxon>Dothideomycetes</taxon>
        <taxon>Dothideomycetidae</taxon>
        <taxon>Mycosphaerellales</taxon>
        <taxon>Teratosphaeriaceae</taxon>
        <taxon>Teratosphaeria</taxon>
    </lineage>
</organism>
<keyword evidence="3" id="KW-1185">Reference proteome</keyword>
<sequence length="203" mass="22291">WCNHQKNSSIASFLTSIINESLGSPTSHEAATTPSSASSKHSQASPRIHYGRLPDEASSARVALQVTAAGQLMNCLDARGTDLPLPEWQDKLLQGVLDGVCDAQMAMLLALCPNLEVVAFNGPQLLHLFAVKKPGFELEILLCVLRTIWSRHPDRSIQNLSRLRNILPCSLGLLSNLMSAYSFHRQLAELVDDVRFAELEGIY</sequence>
<dbReference type="Proteomes" id="UP001138500">
    <property type="component" value="Unassembled WGS sequence"/>
</dbReference>
<name>A0A9W7VXI0_9PEZI</name>
<comment type="caution">
    <text evidence="2">The sequence shown here is derived from an EMBL/GenBank/DDBJ whole genome shotgun (WGS) entry which is preliminary data.</text>
</comment>
<proteinExistence type="predicted"/>
<gene>
    <name evidence="2" type="ORF">Tdes44962_MAKER06398</name>
</gene>
<dbReference type="EMBL" id="RIBY02002633">
    <property type="protein sequence ID" value="KAH9807362.1"/>
    <property type="molecule type" value="Genomic_DNA"/>
</dbReference>
<accession>A0A9W7VXI0</accession>
<dbReference type="AlphaFoldDB" id="A0A9W7VXI0"/>
<reference evidence="2 3" key="1">
    <citation type="journal article" date="2018" name="IMA Fungus">
        <title>IMA Genome-F 10: Nine draft genome sequences of Claviceps purpurea s.lat., including C. arundinis, C. humidiphila, and C. cf. spartinae, pseudomolecules for the pitch canker pathogen Fusarium circinatum, draft genome of Davidsoniella eucalypti, Grosmannia galeiformis, Quambalaria eucalypti, and Teratosphaeria destructans.</title>
        <authorList>
            <person name="Wingfield B.D."/>
            <person name="Liu M."/>
            <person name="Nguyen H.D."/>
            <person name="Lane F.A."/>
            <person name="Morgan S.W."/>
            <person name="De Vos L."/>
            <person name="Wilken P.M."/>
            <person name="Duong T.A."/>
            <person name="Aylward J."/>
            <person name="Coetzee M.P."/>
            <person name="Dadej K."/>
            <person name="De Beer Z.W."/>
            <person name="Findlay W."/>
            <person name="Havenga M."/>
            <person name="Kolarik M."/>
            <person name="Menzies J.G."/>
            <person name="Naidoo K."/>
            <person name="Pochopski O."/>
            <person name="Shoukouhi P."/>
            <person name="Santana Q.C."/>
            <person name="Seifert K.A."/>
            <person name="Soal N."/>
            <person name="Steenkamp E.T."/>
            <person name="Tatham C.T."/>
            <person name="van der Nest M.A."/>
            <person name="Wingfield M.J."/>
        </authorList>
    </citation>
    <scope>NUCLEOTIDE SEQUENCE [LARGE SCALE GENOMIC DNA]</scope>
    <source>
        <strain evidence="2">CMW44962</strain>
    </source>
</reference>
<evidence type="ECO:0000256" key="1">
    <source>
        <dbReference type="SAM" id="MobiDB-lite"/>
    </source>
</evidence>
<feature type="region of interest" description="Disordered" evidence="1">
    <location>
        <begin position="24"/>
        <end position="46"/>
    </location>
</feature>
<evidence type="ECO:0000313" key="3">
    <source>
        <dbReference type="Proteomes" id="UP001138500"/>
    </source>
</evidence>